<dbReference type="RefSeq" id="WP_008864411.1">
    <property type="nucleotide sequence ID" value="NZ_GL883721.1"/>
</dbReference>
<evidence type="ECO:0000313" key="2">
    <source>
        <dbReference type="EMBL" id="EGG53798.1"/>
    </source>
</evidence>
<feature type="region of interest" description="Disordered" evidence="1">
    <location>
        <begin position="1"/>
        <end position="20"/>
    </location>
</feature>
<dbReference type="Proteomes" id="UP000005156">
    <property type="component" value="Unassembled WGS sequence"/>
</dbReference>
<organism evidence="2 3">
    <name type="scientific">Parasutterella excrementihominis YIT 11859</name>
    <dbReference type="NCBI Taxonomy" id="762966"/>
    <lineage>
        <taxon>Bacteria</taxon>
        <taxon>Pseudomonadati</taxon>
        <taxon>Pseudomonadota</taxon>
        <taxon>Betaproteobacteria</taxon>
        <taxon>Burkholderiales</taxon>
        <taxon>Sutterellaceae</taxon>
        <taxon>Parasutterella</taxon>
    </lineage>
</organism>
<sequence length="82" mass="9385">MSTLDVVDKQKTESSPSRTNICSETFLGEGNIPIDLLITPEVPKQLLSLIKELGSERALQKDELFLRKGFLRSEISCRYRWD</sequence>
<dbReference type="EMBL" id="AFBP01000050">
    <property type="protein sequence ID" value="EGG53798.1"/>
    <property type="molecule type" value="Genomic_DNA"/>
</dbReference>
<dbReference type="AlphaFoldDB" id="F3QL43"/>
<evidence type="ECO:0000313" key="3">
    <source>
        <dbReference type="Proteomes" id="UP000005156"/>
    </source>
</evidence>
<name>F3QL43_9BURK</name>
<proteinExistence type="predicted"/>
<dbReference type="GeneID" id="43349038"/>
<dbReference type="HOGENOM" id="CLU_2555205_0_0_4"/>
<keyword evidence="3" id="KW-1185">Reference proteome</keyword>
<evidence type="ECO:0000256" key="1">
    <source>
        <dbReference type="SAM" id="MobiDB-lite"/>
    </source>
</evidence>
<feature type="compositionally biased region" description="Basic and acidic residues" evidence="1">
    <location>
        <begin position="1"/>
        <end position="12"/>
    </location>
</feature>
<accession>F3QL43</accession>
<gene>
    <name evidence="2" type="ORF">HMPREF9439_01660</name>
</gene>
<protein>
    <submittedName>
        <fullName evidence="2">Conserved domain protein</fullName>
    </submittedName>
</protein>
<reference evidence="2 3" key="1">
    <citation type="submission" date="2011-02" db="EMBL/GenBank/DDBJ databases">
        <authorList>
            <person name="Weinstock G."/>
            <person name="Sodergren E."/>
            <person name="Clifton S."/>
            <person name="Fulton L."/>
            <person name="Fulton B."/>
            <person name="Courtney L."/>
            <person name="Fronick C."/>
            <person name="Harrison M."/>
            <person name="Strong C."/>
            <person name="Farmer C."/>
            <person name="Delahaunty K."/>
            <person name="Markovic C."/>
            <person name="Hall O."/>
            <person name="Minx P."/>
            <person name="Tomlinson C."/>
            <person name="Mitreva M."/>
            <person name="Hou S."/>
            <person name="Chen J."/>
            <person name="Wollam A."/>
            <person name="Pepin K.H."/>
            <person name="Johnson M."/>
            <person name="Bhonagiri V."/>
            <person name="Zhang X."/>
            <person name="Suruliraj S."/>
            <person name="Warren W."/>
            <person name="Chinwalla A."/>
            <person name="Mardis E.R."/>
            <person name="Wilson R.K."/>
        </authorList>
    </citation>
    <scope>NUCLEOTIDE SEQUENCE [LARGE SCALE GENOMIC DNA]</scope>
    <source>
        <strain evidence="2 3">YIT 11859</strain>
    </source>
</reference>
<comment type="caution">
    <text evidence="2">The sequence shown here is derived from an EMBL/GenBank/DDBJ whole genome shotgun (WGS) entry which is preliminary data.</text>
</comment>